<dbReference type="Proteomes" id="UP000436088">
    <property type="component" value="Unassembled WGS sequence"/>
</dbReference>
<keyword evidence="4" id="KW-1185">Reference proteome</keyword>
<name>A0A6A2WV86_HIBSY</name>
<evidence type="ECO:0008006" key="5">
    <source>
        <dbReference type="Google" id="ProtNLM"/>
    </source>
</evidence>
<feature type="domain" description="RNase H type-1" evidence="2">
    <location>
        <begin position="28"/>
        <end position="70"/>
    </location>
</feature>
<evidence type="ECO:0000313" key="4">
    <source>
        <dbReference type="Proteomes" id="UP000436088"/>
    </source>
</evidence>
<dbReference type="PANTHER" id="PTHR47264:SF3">
    <property type="entry name" value="SYNAPTOTAGMIN-5 ISOFORM X1"/>
    <property type="match status" value="1"/>
</dbReference>
<reference evidence="3" key="1">
    <citation type="submission" date="2019-09" db="EMBL/GenBank/DDBJ databases">
        <title>Draft genome information of white flower Hibiscus syriacus.</title>
        <authorList>
            <person name="Kim Y.-M."/>
        </authorList>
    </citation>
    <scope>NUCLEOTIDE SEQUENCE [LARGE SCALE GENOMIC DNA]</scope>
    <source>
        <strain evidence="3">YM2019G1</strain>
    </source>
</reference>
<sequence>MVPWEKHGCPCVNGDIYNLTNYGHNIGDSSVFDAKLRAAYDGLHRAWDIGVWQVVVELDNKAVAQAISEEAVLYICSLSDSWNALQVMYKTLNPKWHQTLEFPDDGSPLELHVKDHNALLPTSSIGDCVVEYQRLPPNEMADKWIPLQGVKRGEIHVQVTRKVPELEKRPGLDPEPSLTKAPQISSQMKQMMIKLQSLIEDSNPEGKSAPLSELETLQDMQEEYMVQLETEQMLLLNKIKELGQEILNSSPPLS</sequence>
<dbReference type="CDD" id="cd00030">
    <property type="entry name" value="C2"/>
    <property type="match status" value="1"/>
</dbReference>
<dbReference type="EMBL" id="VEPZ02001616">
    <property type="protein sequence ID" value="KAE8665523.1"/>
    <property type="molecule type" value="Genomic_DNA"/>
</dbReference>
<protein>
    <recommendedName>
        <fullName evidence="5">C2 domain-containing protein</fullName>
    </recommendedName>
</protein>
<feature type="domain" description="C2" evidence="1">
    <location>
        <begin position="80"/>
        <end position="147"/>
    </location>
</feature>
<dbReference type="InterPro" id="IPR000008">
    <property type="entry name" value="C2_dom"/>
</dbReference>
<organism evidence="3 4">
    <name type="scientific">Hibiscus syriacus</name>
    <name type="common">Rose of Sharon</name>
    <dbReference type="NCBI Taxonomy" id="106335"/>
    <lineage>
        <taxon>Eukaryota</taxon>
        <taxon>Viridiplantae</taxon>
        <taxon>Streptophyta</taxon>
        <taxon>Embryophyta</taxon>
        <taxon>Tracheophyta</taxon>
        <taxon>Spermatophyta</taxon>
        <taxon>Magnoliopsida</taxon>
        <taxon>eudicotyledons</taxon>
        <taxon>Gunneridae</taxon>
        <taxon>Pentapetalae</taxon>
        <taxon>rosids</taxon>
        <taxon>malvids</taxon>
        <taxon>Malvales</taxon>
        <taxon>Malvaceae</taxon>
        <taxon>Malvoideae</taxon>
        <taxon>Hibiscus</taxon>
    </lineage>
</organism>
<dbReference type="InterPro" id="IPR002156">
    <property type="entry name" value="RNaseH_domain"/>
</dbReference>
<dbReference type="Pfam" id="PF00168">
    <property type="entry name" value="C2"/>
    <property type="match status" value="1"/>
</dbReference>
<gene>
    <name evidence="3" type="ORF">F3Y22_tig00112609pilonHSYRG00015</name>
</gene>
<evidence type="ECO:0000259" key="2">
    <source>
        <dbReference type="Pfam" id="PF13456"/>
    </source>
</evidence>
<dbReference type="Gene3D" id="2.60.40.150">
    <property type="entry name" value="C2 domain"/>
    <property type="match status" value="1"/>
</dbReference>
<evidence type="ECO:0000259" key="1">
    <source>
        <dbReference type="Pfam" id="PF00168"/>
    </source>
</evidence>
<dbReference type="PANTHER" id="PTHR47264">
    <property type="entry name" value="OS01G0128800 PROTEIN"/>
    <property type="match status" value="1"/>
</dbReference>
<accession>A0A6A2WV86</accession>
<dbReference type="GO" id="GO:0004523">
    <property type="term" value="F:RNA-DNA hybrid ribonuclease activity"/>
    <property type="evidence" value="ECO:0007669"/>
    <property type="project" value="InterPro"/>
</dbReference>
<proteinExistence type="predicted"/>
<dbReference type="AlphaFoldDB" id="A0A6A2WV86"/>
<dbReference type="InterPro" id="IPR035892">
    <property type="entry name" value="C2_domain_sf"/>
</dbReference>
<dbReference type="SUPFAM" id="SSF49562">
    <property type="entry name" value="C2 domain (Calcium/lipid-binding domain, CaLB)"/>
    <property type="match status" value="1"/>
</dbReference>
<evidence type="ECO:0000313" key="3">
    <source>
        <dbReference type="EMBL" id="KAE8665523.1"/>
    </source>
</evidence>
<dbReference type="GO" id="GO:0003676">
    <property type="term" value="F:nucleic acid binding"/>
    <property type="evidence" value="ECO:0007669"/>
    <property type="project" value="InterPro"/>
</dbReference>
<comment type="caution">
    <text evidence="3">The sequence shown here is derived from an EMBL/GenBank/DDBJ whole genome shotgun (WGS) entry which is preliminary data.</text>
</comment>
<dbReference type="Pfam" id="PF13456">
    <property type="entry name" value="RVT_3"/>
    <property type="match status" value="1"/>
</dbReference>